<gene>
    <name evidence="1" type="ORF">DWW07_08210</name>
</gene>
<dbReference type="InterPro" id="IPR043502">
    <property type="entry name" value="DNA/RNA_pol_sf"/>
</dbReference>
<dbReference type="EMBL" id="QRZI01000005">
    <property type="protein sequence ID" value="RGV64188.1"/>
    <property type="molecule type" value="Genomic_DNA"/>
</dbReference>
<dbReference type="RefSeq" id="WP_118051541.1">
    <property type="nucleotide sequence ID" value="NZ_QRZI01000005.1"/>
</dbReference>
<evidence type="ECO:0000313" key="1">
    <source>
        <dbReference type="EMBL" id="RGV64188.1"/>
    </source>
</evidence>
<name>A0A395X8Z9_9FIRM</name>
<proteinExistence type="predicted"/>
<evidence type="ECO:0008006" key="3">
    <source>
        <dbReference type="Google" id="ProtNLM"/>
    </source>
</evidence>
<organism evidence="1 2">
    <name type="scientific">Blautia obeum</name>
    <dbReference type="NCBI Taxonomy" id="40520"/>
    <lineage>
        <taxon>Bacteria</taxon>
        <taxon>Bacillati</taxon>
        <taxon>Bacillota</taxon>
        <taxon>Clostridia</taxon>
        <taxon>Lachnospirales</taxon>
        <taxon>Lachnospiraceae</taxon>
        <taxon>Blautia</taxon>
    </lineage>
</organism>
<dbReference type="SUPFAM" id="SSF56672">
    <property type="entry name" value="DNA/RNA polymerases"/>
    <property type="match status" value="1"/>
</dbReference>
<dbReference type="Proteomes" id="UP000265828">
    <property type="component" value="Unassembled WGS sequence"/>
</dbReference>
<protein>
    <recommendedName>
        <fullName evidence="3">DNA-directed DNA polymerase</fullName>
    </recommendedName>
</protein>
<accession>A0A395X8Z9</accession>
<dbReference type="AlphaFoldDB" id="A0A395X8Z9"/>
<sequence>MRKLLADTSISNNPKILEELKKAGWKTTTAYRQEKGTRCYQFGVLYRFENSSVIEPPNHSICVTDKQVTHYATEKTAENKAFEAGSNLTMGNPSSRFEPQYSDIAFSFSALPSIKNMLSNEFSITIALDTEYVTVPDNNELSREIITWQFAFWNPDNIEQIVEVIFYSLNGNRLPLSFALSWMIENFHLTNYPQVSLSEKGIDYRETQRWISHSQKSGKGSHNYTRQIYSTSKEAIECCDNPAEKEALLNCNLNRQDKNYNPSDQSAWCLGYYNSFGDSDKSAIPVTLICHSNKADFTSFDLTEWNFLHKLKDIQGGMLSLKPQYIHPRTCSWHWRFYPIQISFRDTLCYAPPKKKKLEHLGNIVNIHKHEISKKELADMSSFLLSNPVKYMEYAITDSIIVLQYSTALWGQNQTMPLTVSSATVRSAVPQLSKALNVLPDNANDFDRKFRGLTRISHGRQLIINKYNKPSYIEDTSLVPLNDDCRILHEYAKNAYHGGYNGSSIIGYYDKVTTYDYDLINAYPTCMCLVPDVDWCNSVVIQREIYNRPIILQDFRTPFDPMFGYIRFRFPESVKYPCIPVSVEGCLIFPQSSEGLDGVYASGPEIYLALRLGAEITAVRVYVGTVLVDDDLQISHSLYHTVKQLVVDRKCVQDTIGKGTIPDFLLKTAVTSLYGKTAQDVVEKSSWDAYKEIMQNIGGSRITSPVHACLTTAGVRCCLIAAMNQLNTLGYNCFSVTTDGFISDAPSEVVYRLNLFGFARLFQEARLKLTDNRSSDIWQLKHQQSDLLNITTRGNVSLAPDGVCAHNSYSTGYTPDSYEDRLAFMTKVLSRTGPLSCTTKKFTGFRDLAKNNDAKDFSATDITRSIRMDFDLKRLPDQQTFHTVYPVINETTYEIANFETRPYTSIEQYRKYKSIGKSCVVLRTENDWSVFFRKSYAKKGGSEHHIADRDAYAFRQLFTIVMGYRLRMWDIPYLSNNKLSVDQVLDWINKFNPSARVFKKSDWKNARNAMRAAQMLTMQEVSDLFTKMQCIML</sequence>
<reference evidence="1 2" key="1">
    <citation type="submission" date="2018-08" db="EMBL/GenBank/DDBJ databases">
        <title>A genome reference for cultivated species of the human gut microbiota.</title>
        <authorList>
            <person name="Zou Y."/>
            <person name="Xue W."/>
            <person name="Luo G."/>
        </authorList>
    </citation>
    <scope>NUCLEOTIDE SEQUENCE [LARGE SCALE GENOMIC DNA]</scope>
    <source>
        <strain evidence="1 2">AF14-23</strain>
    </source>
</reference>
<evidence type="ECO:0000313" key="2">
    <source>
        <dbReference type="Proteomes" id="UP000265828"/>
    </source>
</evidence>
<comment type="caution">
    <text evidence="1">The sequence shown here is derived from an EMBL/GenBank/DDBJ whole genome shotgun (WGS) entry which is preliminary data.</text>
</comment>